<dbReference type="AlphaFoldDB" id="A0A8R1XTF0"/>
<protein>
    <submittedName>
        <fullName evidence="1">Uncharacterized protein</fullName>
    </submittedName>
</protein>
<accession>A0A8R1XTF0</accession>
<reference evidence="2" key="1">
    <citation type="submission" date="2013-10" db="EMBL/GenBank/DDBJ databases">
        <title>Genome sequencing of Onchocerca volvulus.</title>
        <authorList>
            <person name="Cotton J."/>
            <person name="Tsai J."/>
            <person name="Stanley E."/>
            <person name="Tracey A."/>
            <person name="Holroyd N."/>
            <person name="Lustigman S."/>
            <person name="Berriman M."/>
        </authorList>
    </citation>
    <scope>NUCLEOTIDE SEQUENCE</scope>
</reference>
<evidence type="ECO:0000313" key="2">
    <source>
        <dbReference type="Proteomes" id="UP000024404"/>
    </source>
</evidence>
<name>A0A8R1XTF0_ONCVO</name>
<reference evidence="1" key="2">
    <citation type="submission" date="2022-06" db="UniProtKB">
        <authorList>
            <consortium name="EnsemblMetazoa"/>
        </authorList>
    </citation>
    <scope>IDENTIFICATION</scope>
</reference>
<evidence type="ECO:0000313" key="1">
    <source>
        <dbReference type="EnsemblMetazoa" id="OVOC1621.1"/>
    </source>
</evidence>
<dbReference type="Proteomes" id="UP000024404">
    <property type="component" value="Unassembled WGS sequence"/>
</dbReference>
<organism evidence="1 2">
    <name type="scientific">Onchocerca volvulus</name>
    <dbReference type="NCBI Taxonomy" id="6282"/>
    <lineage>
        <taxon>Eukaryota</taxon>
        <taxon>Metazoa</taxon>
        <taxon>Ecdysozoa</taxon>
        <taxon>Nematoda</taxon>
        <taxon>Chromadorea</taxon>
        <taxon>Rhabditida</taxon>
        <taxon>Spirurina</taxon>
        <taxon>Spiruromorpha</taxon>
        <taxon>Filarioidea</taxon>
        <taxon>Onchocercidae</taxon>
        <taxon>Onchocerca</taxon>
    </lineage>
</organism>
<proteinExistence type="predicted"/>
<dbReference type="EMBL" id="CMVM020000049">
    <property type="status" value="NOT_ANNOTATED_CDS"/>
    <property type="molecule type" value="Genomic_DNA"/>
</dbReference>
<dbReference type="EnsemblMetazoa" id="OVOC1621.1">
    <property type="protein sequence ID" value="OVOC1621.1"/>
    <property type="gene ID" value="WBGene00238430"/>
</dbReference>
<sequence>MILCSINNLAIGLKLIACKNITTSKRIKFYPSKQIRLEIVAFESDKMIIAFDQQLIKCKMSKKKSLFYRQWSY</sequence>
<keyword evidence="2" id="KW-1185">Reference proteome</keyword>